<protein>
    <submittedName>
        <fullName evidence="1">Uncharacterized protein</fullName>
    </submittedName>
</protein>
<dbReference type="Proteomes" id="UP000017862">
    <property type="component" value="Chromosome"/>
</dbReference>
<evidence type="ECO:0000313" key="2">
    <source>
        <dbReference type="Proteomes" id="UP000017862"/>
    </source>
</evidence>
<dbReference type="RefSeq" id="WP_007557270.1">
    <property type="nucleotide sequence ID" value="NC_022793.1"/>
</dbReference>
<organism evidence="1 2">
    <name type="scientific">Candidatus Liberibacter americanus str. Sao Paulo</name>
    <dbReference type="NCBI Taxonomy" id="1261131"/>
    <lineage>
        <taxon>Bacteria</taxon>
        <taxon>Pseudomonadati</taxon>
        <taxon>Pseudomonadota</taxon>
        <taxon>Alphaproteobacteria</taxon>
        <taxon>Hyphomicrobiales</taxon>
        <taxon>Rhizobiaceae</taxon>
        <taxon>Liberibacter</taxon>
    </lineage>
</organism>
<gene>
    <name evidence="1" type="ORF">lam_528</name>
</gene>
<keyword evidence="2" id="KW-1185">Reference proteome</keyword>
<reference evidence="1 2" key="1">
    <citation type="journal article" date="2014" name="Mol. Plant Microbe Interact.">
        <title>The complete genome sequence of Candidatus Liberibacter americanus, associated with citrus Huanglongbing.</title>
        <authorList>
            <person name="Wulff N.A."/>
            <person name="Zhang S."/>
            <person name="Setubal J.C."/>
            <person name="Almeida N.F."/>
            <person name="Martins E.C."/>
            <person name="Harakava R."/>
            <person name="Kumar D."/>
            <person name="Rangel L.T."/>
            <person name="Foissac X."/>
            <person name="Bove J."/>
            <person name="Gabriel D.W."/>
        </authorList>
    </citation>
    <scope>NUCLEOTIDE SEQUENCE [LARGE SCALE GENOMIC DNA]</scope>
    <source>
        <strain evidence="1 2">Sao Paulo</strain>
    </source>
</reference>
<name>U6B7P2_9HYPH</name>
<dbReference type="KEGG" id="lar:lam_528"/>
<dbReference type="HOGENOM" id="CLU_2302430_0_0_5"/>
<proteinExistence type="predicted"/>
<evidence type="ECO:0000313" key="1">
    <source>
        <dbReference type="EMBL" id="AHA27881.1"/>
    </source>
</evidence>
<dbReference type="AlphaFoldDB" id="U6B7P2"/>
<dbReference type="PATRIC" id="fig|1261131.3.peg.502"/>
<accession>U6B7P2</accession>
<dbReference type="EMBL" id="CP006604">
    <property type="protein sequence ID" value="AHA27881.1"/>
    <property type="molecule type" value="Genomic_DNA"/>
</dbReference>
<sequence>MSYDKKIEDSLKKDIVKNIHIRIQNISRILLSEGSNAISENEIRELMYIVAAKMIALAALREGKKSRILHIFSKNKKKISQLTKITINEINLLRKQ</sequence>